<organism evidence="2 3">
    <name type="scientific">Actinomadura craniellae</name>
    <dbReference type="NCBI Taxonomy" id="2231787"/>
    <lineage>
        <taxon>Bacteria</taxon>
        <taxon>Bacillati</taxon>
        <taxon>Actinomycetota</taxon>
        <taxon>Actinomycetes</taxon>
        <taxon>Streptosporangiales</taxon>
        <taxon>Thermomonosporaceae</taxon>
        <taxon>Actinomadura</taxon>
    </lineage>
</organism>
<name>A0A365HA05_9ACTN</name>
<comment type="caution">
    <text evidence="2">The sequence shown here is derived from an EMBL/GenBank/DDBJ whole genome shotgun (WGS) entry which is preliminary data.</text>
</comment>
<gene>
    <name evidence="2" type="ORF">DPM19_08295</name>
</gene>
<evidence type="ECO:0000313" key="2">
    <source>
        <dbReference type="EMBL" id="RAY15766.1"/>
    </source>
</evidence>
<protein>
    <recommendedName>
        <fullName evidence="1">DUF4097 domain-containing protein</fullName>
    </recommendedName>
</protein>
<evidence type="ECO:0000313" key="3">
    <source>
        <dbReference type="Proteomes" id="UP000251891"/>
    </source>
</evidence>
<proteinExistence type="predicted"/>
<evidence type="ECO:0000259" key="1">
    <source>
        <dbReference type="Pfam" id="PF13349"/>
    </source>
</evidence>
<dbReference type="EMBL" id="QLYX01000003">
    <property type="protein sequence ID" value="RAY15766.1"/>
    <property type="molecule type" value="Genomic_DNA"/>
</dbReference>
<dbReference type="InterPro" id="IPR025164">
    <property type="entry name" value="Toastrack_DUF4097"/>
</dbReference>
<dbReference type="RefSeq" id="WP_111864376.1">
    <property type="nucleotide sequence ID" value="NZ_QLYX01000003.1"/>
</dbReference>
<dbReference type="Gene3D" id="2.160.20.120">
    <property type="match status" value="1"/>
</dbReference>
<feature type="domain" description="DUF4097" evidence="1">
    <location>
        <begin position="40"/>
        <end position="262"/>
    </location>
</feature>
<sequence length="268" mass="28143">MKRVTGAATAAALTMAVLGGCGVDTQYENRRYDVSGVTSIKVDSDHDLVEVVGSDVRTVRVHERLAYKTDRDRPKPTHTVKNGVLDLRYRCDTLIIGLSACGVRYRVEVPRGTAVQVDLDSGPLRLVGLTGTVRAHVDSGSVEAEGLRAAAVNITSHSGRIRVSGQAQSMRLNTDSGAIDATGLRVLSVQATTDSGAVRLAFLAPPTNVQARSDSGAVAVRLPDNGVKYRVTAHTDSGGRSITVPQDGDSPRVITASTDSGAVTILPS</sequence>
<dbReference type="AlphaFoldDB" id="A0A365HA05"/>
<dbReference type="Pfam" id="PF13349">
    <property type="entry name" value="DUF4097"/>
    <property type="match status" value="1"/>
</dbReference>
<dbReference type="PROSITE" id="PS51257">
    <property type="entry name" value="PROKAR_LIPOPROTEIN"/>
    <property type="match status" value="1"/>
</dbReference>
<dbReference type="OrthoDB" id="4456952at2"/>
<accession>A0A365HA05</accession>
<dbReference type="Proteomes" id="UP000251891">
    <property type="component" value="Unassembled WGS sequence"/>
</dbReference>
<reference evidence="2 3" key="1">
    <citation type="submission" date="2018-06" db="EMBL/GenBank/DDBJ databases">
        <title>Actinomadura craniellae sp. nov. isolated from marine sponge Craniella sp.</title>
        <authorList>
            <person name="Li L."/>
            <person name="Xu Q.H."/>
            <person name="Lin H.W."/>
            <person name="Lu Y.H."/>
        </authorList>
    </citation>
    <scope>NUCLEOTIDE SEQUENCE [LARGE SCALE GENOMIC DNA]</scope>
    <source>
        <strain evidence="2 3">LHW63021</strain>
    </source>
</reference>
<keyword evidence="3" id="KW-1185">Reference proteome</keyword>